<gene>
    <name evidence="2" type="ORF">BOX37_13350</name>
</gene>
<dbReference type="Proteomes" id="UP000183810">
    <property type="component" value="Chromosome"/>
</dbReference>
<evidence type="ECO:0000313" key="2">
    <source>
        <dbReference type="EMBL" id="APE34767.1"/>
    </source>
</evidence>
<evidence type="ECO:0000256" key="1">
    <source>
        <dbReference type="SAM" id="MobiDB-lite"/>
    </source>
</evidence>
<name>A0A1J0VS36_9NOCA</name>
<protein>
    <submittedName>
        <fullName evidence="2">Uncharacterized protein</fullName>
    </submittedName>
</protein>
<evidence type="ECO:0000313" key="3">
    <source>
        <dbReference type="Proteomes" id="UP000183810"/>
    </source>
</evidence>
<dbReference type="OrthoDB" id="3691941at2"/>
<reference evidence="2" key="1">
    <citation type="submission" date="2016-11" db="EMBL/GenBank/DDBJ databases">
        <authorList>
            <person name="Jaros S."/>
            <person name="Januszkiewicz K."/>
            <person name="Wedrychowicz H."/>
        </authorList>
    </citation>
    <scope>NUCLEOTIDE SEQUENCE [LARGE SCALE GENOMIC DNA]</scope>
    <source>
        <strain evidence="2">Y48</strain>
    </source>
</reference>
<dbReference type="RefSeq" id="WP_071927949.1">
    <property type="nucleotide sequence ID" value="NZ_CP018082.1"/>
</dbReference>
<sequence length="104" mass="11083">MVLLYGFAASGSNPTVGDEVRERFGRIYSLIGDLSGANVTDVRRFVSSGMLITMLTAMQVVGEDAVELPWAQQILDSMPLQAPLRGPSSLPEQGPAQRNCGGSQ</sequence>
<dbReference type="AlphaFoldDB" id="A0A1J0VS36"/>
<dbReference type="EMBL" id="CP018082">
    <property type="protein sequence ID" value="APE34767.1"/>
    <property type="molecule type" value="Genomic_DNA"/>
</dbReference>
<organism evidence="2 3">
    <name type="scientific">Nocardia mangyaensis</name>
    <dbReference type="NCBI Taxonomy" id="2213200"/>
    <lineage>
        <taxon>Bacteria</taxon>
        <taxon>Bacillati</taxon>
        <taxon>Actinomycetota</taxon>
        <taxon>Actinomycetes</taxon>
        <taxon>Mycobacteriales</taxon>
        <taxon>Nocardiaceae</taxon>
        <taxon>Nocardia</taxon>
    </lineage>
</organism>
<dbReference type="KEGG" id="nsl:BOX37_13350"/>
<proteinExistence type="predicted"/>
<feature type="region of interest" description="Disordered" evidence="1">
    <location>
        <begin position="82"/>
        <end position="104"/>
    </location>
</feature>
<keyword evidence="3" id="KW-1185">Reference proteome</keyword>
<accession>A0A1J0VS36</accession>